<feature type="domain" description="Protein FecR C-terminal" evidence="3">
    <location>
        <begin position="300"/>
        <end position="369"/>
    </location>
</feature>
<dbReference type="PANTHER" id="PTHR30273:SF2">
    <property type="entry name" value="PROTEIN FECR"/>
    <property type="match status" value="1"/>
</dbReference>
<accession>A0A318UKV5</accession>
<dbReference type="EMBL" id="QKLU01000001">
    <property type="protein sequence ID" value="PYF76541.1"/>
    <property type="molecule type" value="Genomic_DNA"/>
</dbReference>
<keyword evidence="1" id="KW-0472">Membrane</keyword>
<feature type="domain" description="FecR protein" evidence="2">
    <location>
        <begin position="167"/>
        <end position="263"/>
    </location>
</feature>
<dbReference type="InterPro" id="IPR032508">
    <property type="entry name" value="FecR_C"/>
</dbReference>
<evidence type="ECO:0000313" key="4">
    <source>
        <dbReference type="EMBL" id="PYF76541.1"/>
    </source>
</evidence>
<dbReference type="GO" id="GO:0016989">
    <property type="term" value="F:sigma factor antagonist activity"/>
    <property type="evidence" value="ECO:0007669"/>
    <property type="project" value="TreeGrafter"/>
</dbReference>
<dbReference type="OrthoDB" id="1099963at2"/>
<keyword evidence="1" id="KW-1133">Transmembrane helix</keyword>
<keyword evidence="5" id="KW-1185">Reference proteome</keyword>
<dbReference type="Proteomes" id="UP000248198">
    <property type="component" value="Unassembled WGS sequence"/>
</dbReference>
<comment type="caution">
    <text evidence="4">The sequence shown here is derived from an EMBL/GenBank/DDBJ whole genome shotgun (WGS) entry which is preliminary data.</text>
</comment>
<protein>
    <submittedName>
        <fullName evidence="4">FecR family protein</fullName>
    </submittedName>
</protein>
<dbReference type="Gene3D" id="3.55.50.30">
    <property type="match status" value="1"/>
</dbReference>
<dbReference type="AlphaFoldDB" id="A0A318UKV5"/>
<dbReference type="InterPro" id="IPR006860">
    <property type="entry name" value="FecR"/>
</dbReference>
<evidence type="ECO:0000313" key="5">
    <source>
        <dbReference type="Proteomes" id="UP000248198"/>
    </source>
</evidence>
<dbReference type="Pfam" id="PF16344">
    <property type="entry name" value="FecR_C"/>
    <property type="match status" value="1"/>
</dbReference>
<evidence type="ECO:0000256" key="1">
    <source>
        <dbReference type="SAM" id="Phobius"/>
    </source>
</evidence>
<proteinExistence type="predicted"/>
<gene>
    <name evidence="4" type="ORF">B0O44_10112</name>
</gene>
<dbReference type="Pfam" id="PF04773">
    <property type="entry name" value="FecR"/>
    <property type="match status" value="1"/>
</dbReference>
<evidence type="ECO:0000259" key="2">
    <source>
        <dbReference type="Pfam" id="PF04773"/>
    </source>
</evidence>
<feature type="transmembrane region" description="Helical" evidence="1">
    <location>
        <begin position="72"/>
        <end position="94"/>
    </location>
</feature>
<sequence>MSKQYAEELLNKYREGTCSPQELAIVESWLLEYFKTSTEVITEEEFFQAEDKILHGIFDVEEIPEPGFFKRWLWPAISVAAAIVVVFSVGTYFFKKDTPSTYINDINPGSNKAILTLSDGRKISLTDAKDGALATQSGFEILKTADGQLVYKAGSKRVEAGRTAYNAIETPKGGQYQIFLPDGTKVWLNAASSLKFPSTFLDLGERKVELSGEAYFEVVKDKLHPFLVESKGQEIKVLGTHFNVSSYADDATIKTTLLEGSVKINSSVILKPGQQSVNDGSMISVDQVDIENAVAWKNGEFMFRNESLESIMKKVSRWYDVDVVYQNKQAGQQVFGGTISRFGKVSEVLCMLELTGDVKFKVEGRRIIVMK</sequence>
<dbReference type="RefSeq" id="WP_110826664.1">
    <property type="nucleotide sequence ID" value="NZ_QKLU01000001.1"/>
</dbReference>
<name>A0A318UKV5_9SPHI</name>
<organism evidence="4 5">
    <name type="scientific">Pedobacter nutrimenti</name>
    <dbReference type="NCBI Taxonomy" id="1241337"/>
    <lineage>
        <taxon>Bacteria</taxon>
        <taxon>Pseudomonadati</taxon>
        <taxon>Bacteroidota</taxon>
        <taxon>Sphingobacteriia</taxon>
        <taxon>Sphingobacteriales</taxon>
        <taxon>Sphingobacteriaceae</taxon>
        <taxon>Pedobacter</taxon>
    </lineage>
</organism>
<reference evidence="4 5" key="1">
    <citation type="submission" date="2018-06" db="EMBL/GenBank/DDBJ databases">
        <title>Genomic Encyclopedia of Archaeal and Bacterial Type Strains, Phase II (KMG-II): from individual species to whole genera.</title>
        <authorList>
            <person name="Goeker M."/>
        </authorList>
    </citation>
    <scope>NUCLEOTIDE SEQUENCE [LARGE SCALE GENOMIC DNA]</scope>
    <source>
        <strain evidence="4 5">DSM 27372</strain>
    </source>
</reference>
<keyword evidence="1" id="KW-0812">Transmembrane</keyword>
<dbReference type="Gene3D" id="2.60.120.1440">
    <property type="match status" value="1"/>
</dbReference>
<dbReference type="PANTHER" id="PTHR30273">
    <property type="entry name" value="PERIPLASMIC SIGNAL SENSOR AND SIGMA FACTOR ACTIVATOR FECR-RELATED"/>
    <property type="match status" value="1"/>
</dbReference>
<evidence type="ECO:0000259" key="3">
    <source>
        <dbReference type="Pfam" id="PF16344"/>
    </source>
</evidence>
<dbReference type="InterPro" id="IPR012373">
    <property type="entry name" value="Ferrdict_sens_TM"/>
</dbReference>